<sequence>MKVLKSIIALSFLAVAMGCNRDTNTEVNPDDLTTLQVDVAGIIDEEEGVWDNQGQAKANAQEITAGLKSGKKSQVFSMESLDMVPRVERDTQNRKSIVLKSTAKGAGSAKGVKAVAMTAGNKYRLFLFNPNGSIYKSVQAISGTRLNIPVVKNVAYTWAAYTYNNTTDVPDITGTNNPTARTLQTGSFLHATSGTSTVTVTGAGAQNRLIAIAFKRKNAAMNFTFNGATSLNRKIKSITAQLVNTNEFYTGAVNLKTGVVSDLQPYTVSQLNFVTLASPNYEAGTQWYYTAKTGSIAPSIKVTNLVYKDGSGADVVLNKPVTVSFNPFNVAPNYAYRTVIDMYEGGLEIDGITWARYNLHTPQTRVNKFRDTYSYTVLQRTQDYFGVEEIYSWDGIYKGDPCLKVAPEGTWITPSRDDFRKLLNHSSTVKATGSDFYEFTTAQNEKFRIYTAGYYEFFLGWFTNGVGNRGLYMTTDPAVLNTSSYALSFYKANPKSQFTFDVMSAATGRATVRCRKK</sequence>
<name>A0A6N8KYG1_9SPHI</name>
<dbReference type="Proteomes" id="UP000435036">
    <property type="component" value="Unassembled WGS sequence"/>
</dbReference>
<protein>
    <recommendedName>
        <fullName evidence="4">Fibrobacter succinogenes major paralogous domain-containing protein</fullName>
    </recommendedName>
</protein>
<feature type="signal peptide" evidence="1">
    <location>
        <begin position="1"/>
        <end position="21"/>
    </location>
</feature>
<comment type="caution">
    <text evidence="2">The sequence shown here is derived from an EMBL/GenBank/DDBJ whole genome shotgun (WGS) entry which is preliminary data.</text>
</comment>
<keyword evidence="3" id="KW-1185">Reference proteome</keyword>
<dbReference type="PROSITE" id="PS51257">
    <property type="entry name" value="PROKAR_LIPOPROTEIN"/>
    <property type="match status" value="1"/>
</dbReference>
<keyword evidence="1" id="KW-0732">Signal</keyword>
<feature type="chain" id="PRO_5026911839" description="Fibrobacter succinogenes major paralogous domain-containing protein" evidence="1">
    <location>
        <begin position="22"/>
        <end position="517"/>
    </location>
</feature>
<reference evidence="2 3" key="1">
    <citation type="submission" date="2019-12" db="EMBL/GenBank/DDBJ databases">
        <authorList>
            <person name="Dong K."/>
        </authorList>
    </citation>
    <scope>NUCLEOTIDE SEQUENCE [LARGE SCALE GENOMIC DNA]</scope>
    <source>
        <strain evidence="2 3">JCM 31225</strain>
    </source>
</reference>
<evidence type="ECO:0008006" key="4">
    <source>
        <dbReference type="Google" id="ProtNLM"/>
    </source>
</evidence>
<evidence type="ECO:0000256" key="1">
    <source>
        <dbReference type="SAM" id="SignalP"/>
    </source>
</evidence>
<dbReference type="EMBL" id="WSQA01000002">
    <property type="protein sequence ID" value="MVZ60968.1"/>
    <property type="molecule type" value="Genomic_DNA"/>
</dbReference>
<dbReference type="AlphaFoldDB" id="A0A6N8KYG1"/>
<evidence type="ECO:0000313" key="3">
    <source>
        <dbReference type="Proteomes" id="UP000435036"/>
    </source>
</evidence>
<accession>A0A6N8KYG1</accession>
<proteinExistence type="predicted"/>
<organism evidence="2 3">
    <name type="scientific">Sphingobacterium humi</name>
    <dbReference type="NCBI Taxonomy" id="1796905"/>
    <lineage>
        <taxon>Bacteria</taxon>
        <taxon>Pseudomonadati</taxon>
        <taxon>Bacteroidota</taxon>
        <taxon>Sphingobacteriia</taxon>
        <taxon>Sphingobacteriales</taxon>
        <taxon>Sphingobacteriaceae</taxon>
        <taxon>Sphingobacterium</taxon>
    </lineage>
</organism>
<dbReference type="RefSeq" id="WP_160367618.1">
    <property type="nucleotide sequence ID" value="NZ_WSQA01000002.1"/>
</dbReference>
<gene>
    <name evidence="2" type="ORF">GQF63_02930</name>
</gene>
<evidence type="ECO:0000313" key="2">
    <source>
        <dbReference type="EMBL" id="MVZ60968.1"/>
    </source>
</evidence>
<dbReference type="OrthoDB" id="698753at2"/>